<feature type="region of interest" description="Disordered" evidence="1">
    <location>
        <begin position="66"/>
        <end position="99"/>
    </location>
</feature>
<dbReference type="Proteomes" id="UP000722791">
    <property type="component" value="Unassembled WGS sequence"/>
</dbReference>
<feature type="compositionally biased region" description="Low complexity" evidence="1">
    <location>
        <begin position="333"/>
        <end position="363"/>
    </location>
</feature>
<feature type="chain" id="PRO_5035250818" evidence="3">
    <location>
        <begin position="20"/>
        <end position="401"/>
    </location>
</feature>
<evidence type="ECO:0000313" key="4">
    <source>
        <dbReference type="EMBL" id="GIM00085.1"/>
    </source>
</evidence>
<dbReference type="EMBL" id="BNCQ01000007">
    <property type="protein sequence ID" value="GIM00085.1"/>
    <property type="molecule type" value="Genomic_DNA"/>
</dbReference>
<name>A0A8J4G325_9CHLO</name>
<evidence type="ECO:0000256" key="3">
    <source>
        <dbReference type="SAM" id="SignalP"/>
    </source>
</evidence>
<reference evidence="4" key="1">
    <citation type="journal article" date="2021" name="Proc. Natl. Acad. Sci. U.S.A.">
        <title>Three genomes in the algal genus Volvox reveal the fate of a haploid sex-determining region after a transition to homothallism.</title>
        <authorList>
            <person name="Yamamoto K."/>
            <person name="Hamaji T."/>
            <person name="Kawai-Toyooka H."/>
            <person name="Matsuzaki R."/>
            <person name="Takahashi F."/>
            <person name="Nishimura Y."/>
            <person name="Kawachi M."/>
            <person name="Noguchi H."/>
            <person name="Minakuchi Y."/>
            <person name="Umen J.G."/>
            <person name="Toyoda A."/>
            <person name="Nozaki H."/>
        </authorList>
    </citation>
    <scope>NUCLEOTIDE SEQUENCE</scope>
    <source>
        <strain evidence="4">NIES-3785</strain>
    </source>
</reference>
<organism evidence="4 5">
    <name type="scientific">Volvox reticuliferus</name>
    <dbReference type="NCBI Taxonomy" id="1737510"/>
    <lineage>
        <taxon>Eukaryota</taxon>
        <taxon>Viridiplantae</taxon>
        <taxon>Chlorophyta</taxon>
        <taxon>core chlorophytes</taxon>
        <taxon>Chlorophyceae</taxon>
        <taxon>CS clade</taxon>
        <taxon>Chlamydomonadales</taxon>
        <taxon>Volvocaceae</taxon>
        <taxon>Volvox</taxon>
    </lineage>
</organism>
<gene>
    <name evidence="4" type="ORF">Vretimale_5019</name>
</gene>
<evidence type="ECO:0000256" key="2">
    <source>
        <dbReference type="SAM" id="Phobius"/>
    </source>
</evidence>
<feature type="transmembrane region" description="Helical" evidence="2">
    <location>
        <begin position="166"/>
        <end position="187"/>
    </location>
</feature>
<feature type="transmembrane region" description="Helical" evidence="2">
    <location>
        <begin position="381"/>
        <end position="400"/>
    </location>
</feature>
<feature type="compositionally biased region" description="Basic and acidic residues" evidence="1">
    <location>
        <begin position="257"/>
        <end position="267"/>
    </location>
</feature>
<keyword evidence="2" id="KW-0472">Membrane</keyword>
<proteinExistence type="predicted"/>
<accession>A0A8J4G325</accession>
<feature type="region of interest" description="Disordered" evidence="1">
    <location>
        <begin position="231"/>
        <end position="366"/>
    </location>
</feature>
<feature type="region of interest" description="Disordered" evidence="1">
    <location>
        <begin position="138"/>
        <end position="158"/>
    </location>
</feature>
<keyword evidence="2" id="KW-0812">Transmembrane</keyword>
<evidence type="ECO:0000313" key="5">
    <source>
        <dbReference type="Proteomes" id="UP000722791"/>
    </source>
</evidence>
<protein>
    <submittedName>
        <fullName evidence="4">Uncharacterized protein</fullName>
    </submittedName>
</protein>
<keyword evidence="3" id="KW-0732">Signal</keyword>
<feature type="compositionally biased region" description="Gly residues" evidence="1">
    <location>
        <begin position="138"/>
        <end position="155"/>
    </location>
</feature>
<feature type="compositionally biased region" description="Low complexity" evidence="1">
    <location>
        <begin position="291"/>
        <end position="301"/>
    </location>
</feature>
<dbReference type="AlphaFoldDB" id="A0A8J4G325"/>
<feature type="compositionally biased region" description="Acidic residues" evidence="1">
    <location>
        <begin position="273"/>
        <end position="284"/>
    </location>
</feature>
<feature type="signal peptide" evidence="3">
    <location>
        <begin position="1"/>
        <end position="19"/>
    </location>
</feature>
<keyword evidence="2" id="KW-1133">Transmembrane helix</keyword>
<sequence>VQVLFLNAPWLQLTTPCSALPMAAHYRRRDRPQIFWPAVGVTDVVPIKSHTYISFPHSLVCRAHASSSKEGSRGHAGSAGRKDDPPLVQPSLVIPPPPTGSQYGRNRLLDLAFSGPLGIGAGGDDGVDGGGFFRFGGRGGGAGGGGRRGPGGGQDDGSFRGRRFGVLPRALVLIQFLCWSVVLYMLVDTVVNTSTRVAKKVWRTSSRGSSKDKGLAAAAESQEAQLLLQQEHEQGQDGEGEQQNREKGQQLYQEQGQRQEHVLKSDGEVVVVVEEEMEEEETVTDDGAGGDAVAAATAGTAPPSGGSIRPPLDAAAQPLGPRAMSGAPDFPKAAATSSVDDPVAAAAAGTVASSESPSPSQQAGQLRPPFVRYEGARPVEYPTLAVFIMILGSVGFFSTLG</sequence>
<evidence type="ECO:0000256" key="1">
    <source>
        <dbReference type="SAM" id="MobiDB-lite"/>
    </source>
</evidence>
<feature type="non-terminal residue" evidence="4">
    <location>
        <position position="401"/>
    </location>
</feature>
<comment type="caution">
    <text evidence="4">The sequence shown here is derived from an EMBL/GenBank/DDBJ whole genome shotgun (WGS) entry which is preliminary data.</text>
</comment>